<evidence type="ECO:0000256" key="2">
    <source>
        <dbReference type="SAM" id="SignalP"/>
    </source>
</evidence>
<evidence type="ECO:0000313" key="3">
    <source>
        <dbReference type="EMBL" id="GHE49072.1"/>
    </source>
</evidence>
<evidence type="ECO:0008006" key="5">
    <source>
        <dbReference type="Google" id="ProtNLM"/>
    </source>
</evidence>
<sequence length="74" mass="7413">MSAFMTVATLTVGAAGSAHAVDVADASTLRDLPILAPDTLTEPVEGAAGTPSGLVTGTAGQKMRQMLPSTVRMV</sequence>
<feature type="region of interest" description="Disordered" evidence="1">
    <location>
        <begin position="42"/>
        <end position="61"/>
    </location>
</feature>
<comment type="caution">
    <text evidence="3">The sequence shown here is derived from an EMBL/GenBank/DDBJ whole genome shotgun (WGS) entry which is preliminary data.</text>
</comment>
<reference evidence="3" key="1">
    <citation type="journal article" date="2014" name="Int. J. Syst. Evol. Microbiol.">
        <title>Complete genome sequence of Corynebacterium casei LMG S-19264T (=DSM 44701T), isolated from a smear-ripened cheese.</title>
        <authorList>
            <consortium name="US DOE Joint Genome Institute (JGI-PGF)"/>
            <person name="Walter F."/>
            <person name="Albersmeier A."/>
            <person name="Kalinowski J."/>
            <person name="Ruckert C."/>
        </authorList>
    </citation>
    <scope>NUCLEOTIDE SEQUENCE</scope>
    <source>
        <strain evidence="3">JCM 4784</strain>
    </source>
</reference>
<reference evidence="3" key="2">
    <citation type="submission" date="2020-09" db="EMBL/GenBank/DDBJ databases">
        <authorList>
            <person name="Sun Q."/>
            <person name="Ohkuma M."/>
        </authorList>
    </citation>
    <scope>NUCLEOTIDE SEQUENCE</scope>
    <source>
        <strain evidence="3">JCM 4784</strain>
    </source>
</reference>
<organism evidence="3 4">
    <name type="scientific">Streptomyces longispororuber</name>
    <dbReference type="NCBI Taxonomy" id="68230"/>
    <lineage>
        <taxon>Bacteria</taxon>
        <taxon>Bacillati</taxon>
        <taxon>Actinomycetota</taxon>
        <taxon>Actinomycetes</taxon>
        <taxon>Kitasatosporales</taxon>
        <taxon>Streptomycetaceae</taxon>
        <taxon>Streptomyces</taxon>
    </lineage>
</organism>
<protein>
    <recommendedName>
        <fullName evidence="5">Secreted protein</fullName>
    </recommendedName>
</protein>
<proteinExistence type="predicted"/>
<evidence type="ECO:0000256" key="1">
    <source>
        <dbReference type="SAM" id="MobiDB-lite"/>
    </source>
</evidence>
<accession>A0A918ZGV5</accession>
<keyword evidence="4" id="KW-1185">Reference proteome</keyword>
<dbReference type="AlphaFoldDB" id="A0A918ZGV5"/>
<dbReference type="Proteomes" id="UP000608024">
    <property type="component" value="Unassembled WGS sequence"/>
</dbReference>
<gene>
    <name evidence="3" type="ORF">GCM10018785_18260</name>
</gene>
<keyword evidence="2" id="KW-0732">Signal</keyword>
<feature type="chain" id="PRO_5038023442" description="Secreted protein" evidence="2">
    <location>
        <begin position="21"/>
        <end position="74"/>
    </location>
</feature>
<dbReference type="EMBL" id="BNBT01000018">
    <property type="protein sequence ID" value="GHE49072.1"/>
    <property type="molecule type" value="Genomic_DNA"/>
</dbReference>
<evidence type="ECO:0000313" key="4">
    <source>
        <dbReference type="Proteomes" id="UP000608024"/>
    </source>
</evidence>
<name>A0A918ZGV5_9ACTN</name>
<feature type="signal peptide" evidence="2">
    <location>
        <begin position="1"/>
        <end position="20"/>
    </location>
</feature>